<keyword evidence="2 4" id="KW-0560">Oxidoreductase</keyword>
<feature type="domain" description="Aldehyde dehydrogenase" evidence="8">
    <location>
        <begin position="27"/>
        <end position="437"/>
    </location>
</feature>
<evidence type="ECO:0000259" key="8">
    <source>
        <dbReference type="Pfam" id="PF00171"/>
    </source>
</evidence>
<dbReference type="OrthoDB" id="440325at2759"/>
<dbReference type="GO" id="GO:0004029">
    <property type="term" value="F:aldehyde dehydrogenase (NAD+) activity"/>
    <property type="evidence" value="ECO:0007669"/>
    <property type="project" value="TreeGrafter"/>
</dbReference>
<evidence type="ECO:0000313" key="10">
    <source>
        <dbReference type="Proteomes" id="UP000807469"/>
    </source>
</evidence>
<dbReference type="GO" id="GO:0005737">
    <property type="term" value="C:cytoplasm"/>
    <property type="evidence" value="ECO:0007669"/>
    <property type="project" value="TreeGrafter"/>
</dbReference>
<evidence type="ECO:0000313" key="9">
    <source>
        <dbReference type="EMBL" id="KAF9479668.1"/>
    </source>
</evidence>
<evidence type="ECO:0000256" key="3">
    <source>
        <dbReference type="ARBA" id="ARBA00023027"/>
    </source>
</evidence>
<dbReference type="Pfam" id="PF00171">
    <property type="entry name" value="Aldedh"/>
    <property type="match status" value="1"/>
</dbReference>
<dbReference type="InterPro" id="IPR012394">
    <property type="entry name" value="Aldehyde_DH_NAD(P)"/>
</dbReference>
<feature type="active site" evidence="5">
    <location>
        <position position="253"/>
    </location>
</feature>
<dbReference type="PROSITE" id="PS00687">
    <property type="entry name" value="ALDEHYDE_DEHYDR_GLU"/>
    <property type="match status" value="1"/>
</dbReference>
<dbReference type="InterPro" id="IPR016162">
    <property type="entry name" value="Ald_DH_N"/>
</dbReference>
<dbReference type="InterPro" id="IPR015590">
    <property type="entry name" value="Aldehyde_DH_dom"/>
</dbReference>
<dbReference type="PANTHER" id="PTHR43570">
    <property type="entry name" value="ALDEHYDE DEHYDROGENASE"/>
    <property type="match status" value="1"/>
</dbReference>
<dbReference type="AlphaFoldDB" id="A0A9P5Z2T0"/>
<dbReference type="PIRSF" id="PIRSF036492">
    <property type="entry name" value="ALDH"/>
    <property type="match status" value="1"/>
</dbReference>
<dbReference type="InterPro" id="IPR016163">
    <property type="entry name" value="Ald_DH_C"/>
</dbReference>
<gene>
    <name evidence="9" type="ORF">BDN70DRAFT_858163</name>
</gene>
<dbReference type="PANTHER" id="PTHR43570:SF16">
    <property type="entry name" value="ALDEHYDE DEHYDROGENASE TYPE III, ISOFORM Q"/>
    <property type="match status" value="1"/>
</dbReference>
<evidence type="ECO:0000256" key="5">
    <source>
        <dbReference type="PIRSR" id="PIRSR036492-1"/>
    </source>
</evidence>
<dbReference type="Gene3D" id="3.40.605.10">
    <property type="entry name" value="Aldehyde Dehydrogenase, Chain A, domain 1"/>
    <property type="match status" value="1"/>
</dbReference>
<feature type="active site" evidence="5 6">
    <location>
        <position position="219"/>
    </location>
</feature>
<name>A0A9P5Z2T0_9AGAR</name>
<dbReference type="Proteomes" id="UP000807469">
    <property type="component" value="Unassembled WGS sequence"/>
</dbReference>
<dbReference type="InterPro" id="IPR029510">
    <property type="entry name" value="Ald_DH_CS_GLU"/>
</dbReference>
<keyword evidence="10" id="KW-1185">Reference proteome</keyword>
<evidence type="ECO:0000256" key="6">
    <source>
        <dbReference type="PROSITE-ProRule" id="PRU10007"/>
    </source>
</evidence>
<proteinExistence type="inferred from homology"/>
<dbReference type="InterPro" id="IPR016161">
    <property type="entry name" value="Ald_DH/histidinol_DH"/>
</dbReference>
<reference evidence="9" key="1">
    <citation type="submission" date="2020-11" db="EMBL/GenBank/DDBJ databases">
        <authorList>
            <consortium name="DOE Joint Genome Institute"/>
            <person name="Ahrendt S."/>
            <person name="Riley R."/>
            <person name="Andreopoulos W."/>
            <person name="Labutti K."/>
            <person name="Pangilinan J."/>
            <person name="Ruiz-Duenas F.J."/>
            <person name="Barrasa J.M."/>
            <person name="Sanchez-Garcia M."/>
            <person name="Camarero S."/>
            <person name="Miyauchi S."/>
            <person name="Serrano A."/>
            <person name="Linde D."/>
            <person name="Babiker R."/>
            <person name="Drula E."/>
            <person name="Ayuso-Fernandez I."/>
            <person name="Pacheco R."/>
            <person name="Padilla G."/>
            <person name="Ferreira P."/>
            <person name="Barriuso J."/>
            <person name="Kellner H."/>
            <person name="Castanera R."/>
            <person name="Alfaro M."/>
            <person name="Ramirez L."/>
            <person name="Pisabarro A.G."/>
            <person name="Kuo A."/>
            <person name="Tritt A."/>
            <person name="Lipzen A."/>
            <person name="He G."/>
            <person name="Yan M."/>
            <person name="Ng V."/>
            <person name="Cullen D."/>
            <person name="Martin F."/>
            <person name="Rosso M.-N."/>
            <person name="Henrissat B."/>
            <person name="Hibbett D."/>
            <person name="Martinez A.T."/>
            <person name="Grigoriev I.V."/>
        </authorList>
    </citation>
    <scope>NUCLEOTIDE SEQUENCE</scope>
    <source>
        <strain evidence="9">CIRM-BRFM 674</strain>
    </source>
</reference>
<protein>
    <recommendedName>
        <fullName evidence="4">Aldehyde dehydrogenase</fullName>
    </recommendedName>
</protein>
<accession>A0A9P5Z2T0</accession>
<evidence type="ECO:0000256" key="1">
    <source>
        <dbReference type="ARBA" id="ARBA00009986"/>
    </source>
</evidence>
<sequence length="492" mass="54842">MTNNYTPIDKIPVIHASLRATFRSGLTKPLAWRRHQLLQLARFIKDNQDHLAAAIHADLGKPLQEIVMIEIALSFERTLICAREIEEWCKDENITNQVQDWQKGWNPRIVRQAKGVVLIIVPWNYPMILSLQPLYGAITAGCCALLKLSEFAPHYASFLADNLPKYLDNDAFRIALGGVPEITKILEYKWDHIFYTGNGRVARRIAVAAAKHLTPLTLELGGKSPVIVDATADIYLAAKRILAGKTPNCGQICVSPDYVLVERAVAAKFVDVCVEVLKEFYPDGALNSSSYGRIVTKEHCERLKDLLERTKGRIVAGGRMKLEEKAIEPTVIADVGLEDSLMEGEIFGPFLPVVAVDSVDDAIDYINDREHALVVYLFTADENTKTKVLENTTSGHICINDTCTQLSIHQMPFGGIGESGYGRQGLRYSYENFVYERVVCEIPYAEELFLAHRYPPYTAESVTFFMQAMKMSVPDSENPAAARNKASCSALG</sequence>
<comment type="similarity">
    <text evidence="1 4 7">Belongs to the aldehyde dehydrogenase family.</text>
</comment>
<organism evidence="9 10">
    <name type="scientific">Pholiota conissans</name>
    <dbReference type="NCBI Taxonomy" id="109636"/>
    <lineage>
        <taxon>Eukaryota</taxon>
        <taxon>Fungi</taxon>
        <taxon>Dikarya</taxon>
        <taxon>Basidiomycota</taxon>
        <taxon>Agaricomycotina</taxon>
        <taxon>Agaricomycetes</taxon>
        <taxon>Agaricomycetidae</taxon>
        <taxon>Agaricales</taxon>
        <taxon>Agaricineae</taxon>
        <taxon>Strophariaceae</taxon>
        <taxon>Pholiota</taxon>
    </lineage>
</organism>
<dbReference type="FunFam" id="3.40.605.10:FF:000004">
    <property type="entry name" value="Aldehyde dehydrogenase"/>
    <property type="match status" value="1"/>
</dbReference>
<comment type="caution">
    <text evidence="9">The sequence shown here is derived from an EMBL/GenBank/DDBJ whole genome shotgun (WGS) entry which is preliminary data.</text>
</comment>
<dbReference type="SUPFAM" id="SSF53720">
    <property type="entry name" value="ALDH-like"/>
    <property type="match status" value="1"/>
</dbReference>
<dbReference type="FunFam" id="3.40.309.10:FF:000003">
    <property type="entry name" value="Aldehyde dehydrogenase"/>
    <property type="match status" value="1"/>
</dbReference>
<keyword evidence="3" id="KW-0520">NAD</keyword>
<dbReference type="Gene3D" id="3.40.309.10">
    <property type="entry name" value="Aldehyde Dehydrogenase, Chain A, domain 2"/>
    <property type="match status" value="1"/>
</dbReference>
<evidence type="ECO:0000256" key="7">
    <source>
        <dbReference type="RuleBase" id="RU003345"/>
    </source>
</evidence>
<dbReference type="GO" id="GO:0006081">
    <property type="term" value="P:aldehyde metabolic process"/>
    <property type="evidence" value="ECO:0007669"/>
    <property type="project" value="InterPro"/>
</dbReference>
<dbReference type="EMBL" id="MU155208">
    <property type="protein sequence ID" value="KAF9479668.1"/>
    <property type="molecule type" value="Genomic_DNA"/>
</dbReference>
<evidence type="ECO:0000256" key="4">
    <source>
        <dbReference type="PIRNR" id="PIRNR036492"/>
    </source>
</evidence>
<evidence type="ECO:0000256" key="2">
    <source>
        <dbReference type="ARBA" id="ARBA00023002"/>
    </source>
</evidence>